<accession>A0A1H7KI29</accession>
<dbReference type="PANTHER" id="PTHR38037">
    <property type="entry name" value="ZN_PROTEASE DOMAIN-CONTAINING PROTEIN"/>
    <property type="match status" value="1"/>
</dbReference>
<dbReference type="Pfam" id="PF05618">
    <property type="entry name" value="Zn_protease"/>
    <property type="match status" value="1"/>
</dbReference>
<dbReference type="EMBL" id="FOAB01000002">
    <property type="protein sequence ID" value="SEK86156.1"/>
    <property type="molecule type" value="Genomic_DNA"/>
</dbReference>
<evidence type="ECO:0000259" key="1">
    <source>
        <dbReference type="Pfam" id="PF05618"/>
    </source>
</evidence>
<evidence type="ECO:0000313" key="3">
    <source>
        <dbReference type="Proteomes" id="UP000198521"/>
    </source>
</evidence>
<evidence type="ECO:0000313" key="2">
    <source>
        <dbReference type="EMBL" id="SEK86156.1"/>
    </source>
</evidence>
<protein>
    <submittedName>
        <fullName evidence="2">Uncharacterized conserved protein</fullName>
    </submittedName>
</protein>
<dbReference type="InterPro" id="IPR021109">
    <property type="entry name" value="Peptidase_aspartic_dom_sf"/>
</dbReference>
<organism evidence="2 3">
    <name type="scientific">Aquimarina amphilecti</name>
    <dbReference type="NCBI Taxonomy" id="1038014"/>
    <lineage>
        <taxon>Bacteria</taxon>
        <taxon>Pseudomonadati</taxon>
        <taxon>Bacteroidota</taxon>
        <taxon>Flavobacteriia</taxon>
        <taxon>Flavobacteriales</taxon>
        <taxon>Flavobacteriaceae</taxon>
        <taxon>Aquimarina</taxon>
    </lineage>
</organism>
<reference evidence="3" key="1">
    <citation type="submission" date="2016-10" db="EMBL/GenBank/DDBJ databases">
        <authorList>
            <person name="Varghese N."/>
            <person name="Submissions S."/>
        </authorList>
    </citation>
    <scope>NUCLEOTIDE SEQUENCE [LARGE SCALE GENOMIC DNA]</scope>
    <source>
        <strain evidence="3">DSM 25232 / NCIMB 14723 / 92V</strain>
    </source>
</reference>
<dbReference type="Gene3D" id="2.40.70.10">
    <property type="entry name" value="Acid Proteases"/>
    <property type="match status" value="1"/>
</dbReference>
<proteinExistence type="predicted"/>
<dbReference type="Proteomes" id="UP000198521">
    <property type="component" value="Unassembled WGS sequence"/>
</dbReference>
<dbReference type="RefSeq" id="WP_091406826.1">
    <property type="nucleotide sequence ID" value="NZ_FOAB01000002.1"/>
</dbReference>
<dbReference type="AlphaFoldDB" id="A0A1H7KI29"/>
<gene>
    <name evidence="2" type="ORF">SAMN04487910_1323</name>
</gene>
<dbReference type="SUPFAM" id="SSF50630">
    <property type="entry name" value="Acid proteases"/>
    <property type="match status" value="1"/>
</dbReference>
<name>A0A1H7KI29_AQUAM</name>
<dbReference type="STRING" id="1038014.SAMN04487910_1323"/>
<dbReference type="PANTHER" id="PTHR38037:SF2">
    <property type="entry name" value="ATP-DEPENDENT ZINC PROTEASE DOMAIN-CONTAINING PROTEIN-RELATED"/>
    <property type="match status" value="1"/>
</dbReference>
<sequence length="142" mass="16277">MKDHKKIIGRTDKVDFPLLALQDIDAKIDTGAYTSSIHCKEIKEVGQILECRFLDPTHPEYNGKKFTFKNYDITAVKSSNGKVEVRYAIRTKITLFNKTNSITLTLSSRDDMRFPLLIGRKFLSGKFLVDPQLEDQSYNLKS</sequence>
<feature type="domain" description="Retropepsin-like aspartic endopeptidase" evidence="1">
    <location>
        <begin position="8"/>
        <end position="133"/>
    </location>
</feature>
<dbReference type="OrthoDB" id="9782977at2"/>
<keyword evidence="3" id="KW-1185">Reference proteome</keyword>
<dbReference type="InterPro" id="IPR008503">
    <property type="entry name" value="Asp_endopeptidase"/>
</dbReference>